<sequence>MDNQQITFSDPVRSGNREYRTSNDGRQWVRKLRQGAWGTWQLYTPEELPPAERSATCLWLVRQRQAVGPYHWSLAVASEEGGPGEIYQVKGDAIHMYHDHAREKNIFMSESYFDSFNLGYLDNKGREMVEHCAYRQAPPSAPNAAAIKENCQGWAVRVLGDLEAKGVVSKGTADKLTPSMEPLT</sequence>
<protein>
    <submittedName>
        <fullName evidence="2">Uncharacterized protein</fullName>
    </submittedName>
</protein>
<dbReference type="Pfam" id="PF20174">
    <property type="entry name" value="DUF6540"/>
    <property type="match status" value="1"/>
</dbReference>
<name>A0A553IAB5_9PEZI</name>
<evidence type="ECO:0000256" key="1">
    <source>
        <dbReference type="SAM" id="MobiDB-lite"/>
    </source>
</evidence>
<dbReference type="AlphaFoldDB" id="A0A553IAB5"/>
<dbReference type="OrthoDB" id="4342612at2759"/>
<feature type="region of interest" description="Disordered" evidence="1">
    <location>
        <begin position="1"/>
        <end position="20"/>
    </location>
</feature>
<accession>A0A553IAB5</accession>
<gene>
    <name evidence="2" type="ORF">FHL15_001932</name>
</gene>
<dbReference type="Proteomes" id="UP000319160">
    <property type="component" value="Unassembled WGS sequence"/>
</dbReference>
<organism evidence="2 3">
    <name type="scientific">Xylaria flabelliformis</name>
    <dbReference type="NCBI Taxonomy" id="2512241"/>
    <lineage>
        <taxon>Eukaryota</taxon>
        <taxon>Fungi</taxon>
        <taxon>Dikarya</taxon>
        <taxon>Ascomycota</taxon>
        <taxon>Pezizomycotina</taxon>
        <taxon>Sordariomycetes</taxon>
        <taxon>Xylariomycetidae</taxon>
        <taxon>Xylariales</taxon>
        <taxon>Xylariaceae</taxon>
        <taxon>Xylaria</taxon>
    </lineage>
</organism>
<evidence type="ECO:0000313" key="3">
    <source>
        <dbReference type="Proteomes" id="UP000319160"/>
    </source>
</evidence>
<keyword evidence="3" id="KW-1185">Reference proteome</keyword>
<dbReference type="EMBL" id="VFLP01000007">
    <property type="protein sequence ID" value="TRX97138.1"/>
    <property type="molecule type" value="Genomic_DNA"/>
</dbReference>
<evidence type="ECO:0000313" key="2">
    <source>
        <dbReference type="EMBL" id="TRX97138.1"/>
    </source>
</evidence>
<comment type="caution">
    <text evidence="2">The sequence shown here is derived from an EMBL/GenBank/DDBJ whole genome shotgun (WGS) entry which is preliminary data.</text>
</comment>
<reference evidence="3" key="1">
    <citation type="submission" date="2019-06" db="EMBL/GenBank/DDBJ databases">
        <title>Draft genome sequence of the griseofulvin-producing fungus Xylaria cubensis strain G536.</title>
        <authorList>
            <person name="Mead M.E."/>
            <person name="Raja H.A."/>
            <person name="Steenwyk J.L."/>
            <person name="Knowles S.L."/>
            <person name="Oberlies N.H."/>
            <person name="Rokas A."/>
        </authorList>
    </citation>
    <scope>NUCLEOTIDE SEQUENCE [LARGE SCALE GENOMIC DNA]</scope>
    <source>
        <strain evidence="3">G536</strain>
    </source>
</reference>
<proteinExistence type="predicted"/>
<dbReference type="InterPro" id="IPR046670">
    <property type="entry name" value="DUF6540"/>
</dbReference>